<dbReference type="PANTHER" id="PTHR46124:SF3">
    <property type="entry name" value="HYDROLASE"/>
    <property type="match status" value="1"/>
</dbReference>
<dbReference type="InterPro" id="IPR032466">
    <property type="entry name" value="Metal_Hydrolase"/>
</dbReference>
<evidence type="ECO:0000256" key="2">
    <source>
        <dbReference type="ARBA" id="ARBA00022723"/>
    </source>
</evidence>
<proteinExistence type="inferred from homology"/>
<dbReference type="GO" id="GO:0046872">
    <property type="term" value="F:metal ion binding"/>
    <property type="evidence" value="ECO:0007669"/>
    <property type="project" value="UniProtKB-KW"/>
</dbReference>
<name>A0A0Q2Y0S3_VIBFU</name>
<dbReference type="Proteomes" id="UP000051221">
    <property type="component" value="Unassembled WGS sequence"/>
</dbReference>
<dbReference type="AlphaFoldDB" id="A0A0Q2Y0S3"/>
<dbReference type="InterPro" id="IPR018228">
    <property type="entry name" value="DNase_TatD-rel_CS"/>
</dbReference>
<reference evidence="5 6" key="1">
    <citation type="submission" date="2015-08" db="EMBL/GenBank/DDBJ databases">
        <title>Antibacterial properties of a collection of Vibrionaceae strains.</title>
        <authorList>
            <person name="Giubergia S."/>
        </authorList>
    </citation>
    <scope>NUCLEOTIDE SEQUENCE [LARGE SCALE GENOMIC DNA]</scope>
    <source>
        <strain evidence="5 6">S0821</strain>
    </source>
</reference>
<feature type="binding site" evidence="4">
    <location>
        <position position="140"/>
    </location>
    <ligand>
        <name>a divalent metal cation</name>
        <dbReference type="ChEBI" id="CHEBI:60240"/>
        <label>2</label>
    </ligand>
</feature>
<comment type="caution">
    <text evidence="5">The sequence shown here is derived from an EMBL/GenBank/DDBJ whole genome shotgun (WGS) entry which is preliminary data.</text>
</comment>
<dbReference type="FunCoup" id="A0A0Q2Y0S3">
    <property type="interactions" value="53"/>
</dbReference>
<feature type="binding site" evidence="4">
    <location>
        <position position="16"/>
    </location>
    <ligand>
        <name>a divalent metal cation</name>
        <dbReference type="ChEBI" id="CHEBI:60240"/>
        <label>1</label>
    </ligand>
</feature>
<dbReference type="InterPro" id="IPR001130">
    <property type="entry name" value="TatD-like"/>
</dbReference>
<evidence type="ECO:0000256" key="3">
    <source>
        <dbReference type="ARBA" id="ARBA00022801"/>
    </source>
</evidence>
<feature type="binding site" evidence="4">
    <location>
        <position position="214"/>
    </location>
    <ligand>
        <name>a divalent metal cation</name>
        <dbReference type="ChEBI" id="CHEBI:60240"/>
        <label>1</label>
    </ligand>
</feature>
<accession>A0A0Q2Y0S3</accession>
<evidence type="ECO:0000256" key="4">
    <source>
        <dbReference type="PIRSR" id="PIRSR005902-1"/>
    </source>
</evidence>
<dbReference type="PANTHER" id="PTHR46124">
    <property type="entry name" value="D-AMINOACYL-TRNA DEACYLASE"/>
    <property type="match status" value="1"/>
</dbReference>
<organism evidence="5 6">
    <name type="scientific">Vibrio furnissii</name>
    <dbReference type="NCBI Taxonomy" id="29494"/>
    <lineage>
        <taxon>Bacteria</taxon>
        <taxon>Pseudomonadati</taxon>
        <taxon>Pseudomonadota</taxon>
        <taxon>Gammaproteobacteria</taxon>
        <taxon>Vibrionales</taxon>
        <taxon>Vibrionaceae</taxon>
        <taxon>Vibrio</taxon>
    </lineage>
</organism>
<dbReference type="PROSITE" id="PS01137">
    <property type="entry name" value="TATD_1"/>
    <property type="match status" value="1"/>
</dbReference>
<dbReference type="RefSeq" id="WP_055465917.1">
    <property type="nucleotide sequence ID" value="NZ_CP128204.1"/>
</dbReference>
<evidence type="ECO:0000313" key="6">
    <source>
        <dbReference type="Proteomes" id="UP000051221"/>
    </source>
</evidence>
<gene>
    <name evidence="5" type="ORF">AMR76_09425</name>
</gene>
<dbReference type="InParanoid" id="A0A0Q2Y0S3"/>
<feature type="binding site" evidence="4">
    <location>
        <position position="18"/>
    </location>
    <ligand>
        <name>a divalent metal cation</name>
        <dbReference type="ChEBI" id="CHEBI:60240"/>
        <label>1</label>
    </ligand>
</feature>
<dbReference type="Gene3D" id="3.20.20.140">
    <property type="entry name" value="Metal-dependent hydrolases"/>
    <property type="match status" value="1"/>
</dbReference>
<protein>
    <submittedName>
        <fullName evidence="5">Deoxyribonuclease</fullName>
    </submittedName>
</protein>
<dbReference type="SUPFAM" id="SSF51556">
    <property type="entry name" value="Metallo-dependent hydrolases"/>
    <property type="match status" value="1"/>
</dbReference>
<feature type="binding site" evidence="4">
    <location>
        <position position="105"/>
    </location>
    <ligand>
        <name>a divalent metal cation</name>
        <dbReference type="ChEBI" id="CHEBI:60240"/>
        <label>1</label>
    </ligand>
</feature>
<dbReference type="EMBL" id="LKHS01000007">
    <property type="protein sequence ID" value="KQH86244.1"/>
    <property type="molecule type" value="Genomic_DNA"/>
</dbReference>
<dbReference type="PIRSF" id="PIRSF005902">
    <property type="entry name" value="DNase_TatD"/>
    <property type="match status" value="1"/>
</dbReference>
<keyword evidence="6" id="KW-1185">Reference proteome</keyword>
<keyword evidence="2 4" id="KW-0479">Metal-binding</keyword>
<comment type="similarity">
    <text evidence="1">Belongs to the metallo-dependent hydrolases superfamily. TatD-type hydrolase family.</text>
</comment>
<feature type="binding site" evidence="4">
    <location>
        <position position="164"/>
    </location>
    <ligand>
        <name>a divalent metal cation</name>
        <dbReference type="ChEBI" id="CHEBI:60240"/>
        <label>2</label>
    </ligand>
</feature>
<dbReference type="GO" id="GO:0016788">
    <property type="term" value="F:hydrolase activity, acting on ester bonds"/>
    <property type="evidence" value="ECO:0007669"/>
    <property type="project" value="InterPro"/>
</dbReference>
<dbReference type="PROSITE" id="PS01091">
    <property type="entry name" value="TATD_3"/>
    <property type="match status" value="1"/>
</dbReference>
<evidence type="ECO:0000313" key="5">
    <source>
        <dbReference type="EMBL" id="KQH86244.1"/>
    </source>
</evidence>
<evidence type="ECO:0000256" key="1">
    <source>
        <dbReference type="ARBA" id="ARBA00009275"/>
    </source>
</evidence>
<sequence>MNKTATKPDFPLFDTHCHFDFDEFRGDVAGELAKAQSQGVERILIPAIGPQNWSRVQQLAADFPAMLYYALGFHPYFLASLGEQPLMHLEQALTKRSGACVAVGEIGLDGVVDVDARIQERLLLGQLALAQAAQLPVILHSRQTHNRLLQLLKQSKFSGGGVLHAFSGSEQQARQFIDLGFKIGVGGGITYPRANKTRRAIAALPIEHLVLETDAPDMPLHGYQGQANHPSQLPKVLDALVLLQNMDKQSVASAVWKNSNSVFSICERLLNHL</sequence>
<keyword evidence="3" id="KW-0378">Hydrolase</keyword>
<dbReference type="Pfam" id="PF01026">
    <property type="entry name" value="TatD_DNase"/>
    <property type="match status" value="1"/>
</dbReference>
<dbReference type="CDD" id="cd01310">
    <property type="entry name" value="TatD_DNAse"/>
    <property type="match status" value="1"/>
</dbReference>
<dbReference type="GO" id="GO:0005829">
    <property type="term" value="C:cytosol"/>
    <property type="evidence" value="ECO:0007669"/>
    <property type="project" value="TreeGrafter"/>
</dbReference>
<dbReference type="FunFam" id="3.20.20.140:FF:000005">
    <property type="entry name" value="TatD family hydrolase"/>
    <property type="match status" value="1"/>
</dbReference>